<dbReference type="PANTHER" id="PTHR43162">
    <property type="match status" value="1"/>
</dbReference>
<dbReference type="Gene3D" id="3.40.50.720">
    <property type="entry name" value="NAD(P)-binding Rossmann-like Domain"/>
    <property type="match status" value="1"/>
</dbReference>
<organism evidence="2 3">
    <name type="scientific">Setomelanomma holmii</name>
    <dbReference type="NCBI Taxonomy" id="210430"/>
    <lineage>
        <taxon>Eukaryota</taxon>
        <taxon>Fungi</taxon>
        <taxon>Dikarya</taxon>
        <taxon>Ascomycota</taxon>
        <taxon>Pezizomycotina</taxon>
        <taxon>Dothideomycetes</taxon>
        <taxon>Pleosporomycetidae</taxon>
        <taxon>Pleosporales</taxon>
        <taxon>Pleosporineae</taxon>
        <taxon>Phaeosphaeriaceae</taxon>
        <taxon>Setomelanomma</taxon>
    </lineage>
</organism>
<name>A0A9P4H613_9PLEO</name>
<dbReference type="InterPro" id="IPR036291">
    <property type="entry name" value="NAD(P)-bd_dom_sf"/>
</dbReference>
<feature type="domain" description="NAD(P)-binding" evidence="1">
    <location>
        <begin position="9"/>
        <end position="151"/>
    </location>
</feature>
<keyword evidence="3" id="KW-1185">Reference proteome</keyword>
<protein>
    <submittedName>
        <fullName evidence="2">NAD(P)-binding protein</fullName>
    </submittedName>
</protein>
<sequence>MSTPVLIFGPTGGVGSAAALKAHELGAHVYLAMRDPNKSIPGISNPQDGYTRIQADLSDPASLTSAVKTSGAKAAFLYVVHQSPDSMASSFSALKEAGVEYVVLLSSVTVHGDASDPKNHENFIAGVHAKTEVALRDSGLAYTAIRPAQFATNILWNQKDIKAGHVDLLYPDIKFDYITPRDMGIVSATVLVQRPKGLPDNAIVLCGPQLISQREAHGVIGKVLGKEIVVNDLSEEQWREKMSHMPGPILDTLVNGMREHAAGKGLIDEEGYRKAVENLKEWTGGEGLGFEGWVRENGGLFE</sequence>
<dbReference type="Proteomes" id="UP000799777">
    <property type="component" value="Unassembled WGS sequence"/>
</dbReference>
<dbReference type="OrthoDB" id="419598at2759"/>
<evidence type="ECO:0000259" key="1">
    <source>
        <dbReference type="Pfam" id="PF13460"/>
    </source>
</evidence>
<dbReference type="Pfam" id="PF13460">
    <property type="entry name" value="NAD_binding_10"/>
    <property type="match status" value="1"/>
</dbReference>
<dbReference type="InterPro" id="IPR051604">
    <property type="entry name" value="Ergot_Alk_Oxidoreductase"/>
</dbReference>
<dbReference type="PANTHER" id="PTHR43162:SF1">
    <property type="entry name" value="PRESTALK A DIFFERENTIATION PROTEIN A"/>
    <property type="match status" value="1"/>
</dbReference>
<evidence type="ECO:0000313" key="3">
    <source>
        <dbReference type="Proteomes" id="UP000799777"/>
    </source>
</evidence>
<accession>A0A9P4H613</accession>
<dbReference type="SUPFAM" id="SSF51735">
    <property type="entry name" value="NAD(P)-binding Rossmann-fold domains"/>
    <property type="match status" value="1"/>
</dbReference>
<comment type="caution">
    <text evidence="2">The sequence shown here is derived from an EMBL/GenBank/DDBJ whole genome shotgun (WGS) entry which is preliminary data.</text>
</comment>
<gene>
    <name evidence="2" type="ORF">EK21DRAFT_69980</name>
</gene>
<dbReference type="EMBL" id="ML978214">
    <property type="protein sequence ID" value="KAF2028315.1"/>
    <property type="molecule type" value="Genomic_DNA"/>
</dbReference>
<dbReference type="AlphaFoldDB" id="A0A9P4H613"/>
<reference evidence="2" key="1">
    <citation type="journal article" date="2020" name="Stud. Mycol.">
        <title>101 Dothideomycetes genomes: a test case for predicting lifestyles and emergence of pathogens.</title>
        <authorList>
            <person name="Haridas S."/>
            <person name="Albert R."/>
            <person name="Binder M."/>
            <person name="Bloem J."/>
            <person name="Labutti K."/>
            <person name="Salamov A."/>
            <person name="Andreopoulos B."/>
            <person name="Baker S."/>
            <person name="Barry K."/>
            <person name="Bills G."/>
            <person name="Bluhm B."/>
            <person name="Cannon C."/>
            <person name="Castanera R."/>
            <person name="Culley D."/>
            <person name="Daum C."/>
            <person name="Ezra D."/>
            <person name="Gonzalez J."/>
            <person name="Henrissat B."/>
            <person name="Kuo A."/>
            <person name="Liang C."/>
            <person name="Lipzen A."/>
            <person name="Lutzoni F."/>
            <person name="Magnuson J."/>
            <person name="Mondo S."/>
            <person name="Nolan M."/>
            <person name="Ohm R."/>
            <person name="Pangilinan J."/>
            <person name="Park H.-J."/>
            <person name="Ramirez L."/>
            <person name="Alfaro M."/>
            <person name="Sun H."/>
            <person name="Tritt A."/>
            <person name="Yoshinaga Y."/>
            <person name="Zwiers L.-H."/>
            <person name="Turgeon B."/>
            <person name="Goodwin S."/>
            <person name="Spatafora J."/>
            <person name="Crous P."/>
            <person name="Grigoriev I."/>
        </authorList>
    </citation>
    <scope>NUCLEOTIDE SEQUENCE</scope>
    <source>
        <strain evidence="2">CBS 110217</strain>
    </source>
</reference>
<dbReference type="InterPro" id="IPR016040">
    <property type="entry name" value="NAD(P)-bd_dom"/>
</dbReference>
<evidence type="ECO:0000313" key="2">
    <source>
        <dbReference type="EMBL" id="KAF2028315.1"/>
    </source>
</evidence>
<proteinExistence type="predicted"/>